<feature type="compositionally biased region" description="Basic and acidic residues" evidence="6">
    <location>
        <begin position="145"/>
        <end position="159"/>
    </location>
</feature>
<feature type="transmembrane region" description="Helical" evidence="7">
    <location>
        <begin position="291"/>
        <end position="313"/>
    </location>
</feature>
<reference evidence="9" key="1">
    <citation type="submission" date="2022-10" db="EMBL/GenBank/DDBJ databases">
        <title>Culturing micro-colonial fungi from biological soil crusts in the Mojave desert and describing Neophaeococcomyces mojavensis, and introducing the new genera and species Taxawa tesnikishii.</title>
        <authorList>
            <person name="Kurbessoian T."/>
            <person name="Stajich J.E."/>
        </authorList>
    </citation>
    <scope>NUCLEOTIDE SEQUENCE</scope>
    <source>
        <strain evidence="9">TK_41</strain>
    </source>
</reference>
<feature type="transmembrane region" description="Helical" evidence="7">
    <location>
        <begin position="443"/>
        <end position="464"/>
    </location>
</feature>
<dbReference type="EMBL" id="JAPDRK010000005">
    <property type="protein sequence ID" value="KAJ9612590.1"/>
    <property type="molecule type" value="Genomic_DNA"/>
</dbReference>
<feature type="transmembrane region" description="Helical" evidence="7">
    <location>
        <begin position="476"/>
        <end position="499"/>
    </location>
</feature>
<accession>A0AA39CLF6</accession>
<name>A0AA39CLF6_9EURO</name>
<evidence type="ECO:0000313" key="10">
    <source>
        <dbReference type="Proteomes" id="UP001172673"/>
    </source>
</evidence>
<keyword evidence="10" id="KW-1185">Reference proteome</keyword>
<feature type="region of interest" description="Disordered" evidence="6">
    <location>
        <begin position="145"/>
        <end position="187"/>
    </location>
</feature>
<feature type="compositionally biased region" description="Polar residues" evidence="6">
    <location>
        <begin position="1"/>
        <end position="10"/>
    </location>
</feature>
<feature type="domain" description="Amino acid transporter transmembrane" evidence="8">
    <location>
        <begin position="260"/>
        <end position="660"/>
    </location>
</feature>
<feature type="compositionally biased region" description="Basic and acidic residues" evidence="6">
    <location>
        <begin position="48"/>
        <end position="60"/>
    </location>
</feature>
<comment type="subcellular location">
    <subcellularLocation>
        <location evidence="1">Membrane</location>
        <topology evidence="1">Multi-pass membrane protein</topology>
    </subcellularLocation>
</comment>
<dbReference type="PANTHER" id="PTHR22950">
    <property type="entry name" value="AMINO ACID TRANSPORTER"/>
    <property type="match status" value="1"/>
</dbReference>
<gene>
    <name evidence="9" type="ORF">H2200_004187</name>
</gene>
<dbReference type="InterPro" id="IPR013057">
    <property type="entry name" value="AA_transpt_TM"/>
</dbReference>
<dbReference type="GO" id="GO:0005774">
    <property type="term" value="C:vacuolar membrane"/>
    <property type="evidence" value="ECO:0007669"/>
    <property type="project" value="TreeGrafter"/>
</dbReference>
<organism evidence="9 10">
    <name type="scientific">Cladophialophora chaetospira</name>
    <dbReference type="NCBI Taxonomy" id="386627"/>
    <lineage>
        <taxon>Eukaryota</taxon>
        <taxon>Fungi</taxon>
        <taxon>Dikarya</taxon>
        <taxon>Ascomycota</taxon>
        <taxon>Pezizomycotina</taxon>
        <taxon>Eurotiomycetes</taxon>
        <taxon>Chaetothyriomycetidae</taxon>
        <taxon>Chaetothyriales</taxon>
        <taxon>Herpotrichiellaceae</taxon>
        <taxon>Cladophialophora</taxon>
    </lineage>
</organism>
<evidence type="ECO:0000256" key="3">
    <source>
        <dbReference type="ARBA" id="ARBA00022692"/>
    </source>
</evidence>
<evidence type="ECO:0000256" key="2">
    <source>
        <dbReference type="ARBA" id="ARBA00008066"/>
    </source>
</evidence>
<evidence type="ECO:0000259" key="8">
    <source>
        <dbReference type="Pfam" id="PF01490"/>
    </source>
</evidence>
<feature type="transmembrane region" description="Helical" evidence="7">
    <location>
        <begin position="575"/>
        <end position="595"/>
    </location>
</feature>
<keyword evidence="5 7" id="KW-0472">Membrane</keyword>
<sequence length="670" mass="73486">MSQRTKSAPSNWDAYERGRASSFGSLESVPENEPQNVLSSSTSTARDIPARRGINEDGGSRRRRSSFGKRIDSIRQMGGPNSIDNFARSLQRAAGFREITPVRRNSITLSEPDQETGAAPLSPEQSTAAPNRSLLRQQLRDYHFRDPSGSAVHDDHVPEDQEPTEESRLLPAVSHQSLKPRDSSLLPNSLLPSALGTSYGSISSKLTPAARRRASILLSEHEEASRRARDEPDEFKEDLPRPIEREVRPDGEVIDRTVGESTVPMTIFNSTNVLIGVGILALPLALRYSGWVLGLIFLTLSALATSYTARLLAKCLDTNTGSSTYGDLAFLAFDSWGRNFVESLFILELTAANVAMIILFADSMNSLIPAVSINEWKSIVAIGLIPLNFVPFKTLSVTSVIGIFSTLAIVVIIFADSLIKPHAPGSLREVAKTYAFPEDIRTVPLSLGLFMAPWGGHGVFPAVYKDMRHPQKYGRALKYTYIFTYGLDMSMAVLGYLMFGDKVKDEVTANILRSSSYPHALSVMIVVLIAIIPITKIPLSNRPISDTINKKFYLDVRQMDPKARMHSEKSLKHRAGRAFIAIAANLVELGMSIGLPDFDSIMALMGSAFCFTICVILPVTFYLRIFSAEGKEIGLAERIVCWVLVVVCGLLAVLGTVFAIMPKEKLGMSG</sequence>
<dbReference type="AlphaFoldDB" id="A0AA39CLF6"/>
<comment type="similarity">
    <text evidence="2">Belongs to the amino acid/polyamine transporter 2 family.</text>
</comment>
<proteinExistence type="inferred from homology"/>
<feature type="transmembrane region" description="Helical" evidence="7">
    <location>
        <begin position="601"/>
        <end position="627"/>
    </location>
</feature>
<dbReference type="PANTHER" id="PTHR22950:SF349">
    <property type="entry name" value="AMINO ACID TRANSPORTER TRANSMEMBRANE DOMAIN-CONTAINING PROTEIN"/>
    <property type="match status" value="1"/>
</dbReference>
<feature type="transmembrane region" description="Helical" evidence="7">
    <location>
        <begin position="639"/>
        <end position="661"/>
    </location>
</feature>
<evidence type="ECO:0000256" key="7">
    <source>
        <dbReference type="SAM" id="Phobius"/>
    </source>
</evidence>
<feature type="transmembrane region" description="Helical" evidence="7">
    <location>
        <begin position="519"/>
        <end position="539"/>
    </location>
</feature>
<evidence type="ECO:0000313" key="9">
    <source>
        <dbReference type="EMBL" id="KAJ9612590.1"/>
    </source>
</evidence>
<dbReference type="GO" id="GO:0015179">
    <property type="term" value="F:L-amino acid transmembrane transporter activity"/>
    <property type="evidence" value="ECO:0007669"/>
    <property type="project" value="TreeGrafter"/>
</dbReference>
<feature type="region of interest" description="Disordered" evidence="6">
    <location>
        <begin position="1"/>
        <end position="130"/>
    </location>
</feature>
<comment type="caution">
    <text evidence="9">The sequence shown here is derived from an EMBL/GenBank/DDBJ whole genome shotgun (WGS) entry which is preliminary data.</text>
</comment>
<feature type="transmembrane region" description="Helical" evidence="7">
    <location>
        <begin position="266"/>
        <end position="285"/>
    </location>
</feature>
<evidence type="ECO:0000256" key="5">
    <source>
        <dbReference type="ARBA" id="ARBA00023136"/>
    </source>
</evidence>
<evidence type="ECO:0000256" key="6">
    <source>
        <dbReference type="SAM" id="MobiDB-lite"/>
    </source>
</evidence>
<feature type="transmembrane region" description="Helical" evidence="7">
    <location>
        <begin position="394"/>
        <end position="415"/>
    </location>
</feature>
<protein>
    <recommendedName>
        <fullName evidence="8">Amino acid transporter transmembrane domain-containing protein</fullName>
    </recommendedName>
</protein>
<keyword evidence="4 7" id="KW-1133">Transmembrane helix</keyword>
<keyword evidence="3 7" id="KW-0812">Transmembrane</keyword>
<dbReference type="Pfam" id="PF01490">
    <property type="entry name" value="Aa_trans"/>
    <property type="match status" value="1"/>
</dbReference>
<evidence type="ECO:0000256" key="4">
    <source>
        <dbReference type="ARBA" id="ARBA00022989"/>
    </source>
</evidence>
<feature type="compositionally biased region" description="Polar residues" evidence="6">
    <location>
        <begin position="33"/>
        <end position="45"/>
    </location>
</feature>
<feature type="transmembrane region" description="Helical" evidence="7">
    <location>
        <begin position="340"/>
        <end position="361"/>
    </location>
</feature>
<evidence type="ECO:0000256" key="1">
    <source>
        <dbReference type="ARBA" id="ARBA00004141"/>
    </source>
</evidence>
<dbReference type="Proteomes" id="UP001172673">
    <property type="component" value="Unassembled WGS sequence"/>
</dbReference>